<sequence>MGIGGKRFRLLNIPHGKIGGEHKDNTKPAIFTWMYLTCRRPSLVTVVLALIVLIQLYKYHFTATVHGRFVALESNGGRIGNQLFHLCSGYAISRAIGRRHYIRTLDIGVFHIAKHIQKIETIFPRLMGTFTVMEVGNEYRVPFAQKNGEMSCCEYEDPKRLENITEQFLVLELLYAQNVRYFEHMLPEIRYLLEFSDDVKRRGREVLDRWQIKDASAMCVHIRRSDFIRLHLATDFDRSVRHVRFIAKQQGLSKFVIFGDDVDFMRMMSEELGPTKTRFSSHSEGVDFFIASKACGAMLITAPTSTFGWWLAFFSPNQNAVFYTNDQRTMEDKNPNKDLFLSPWKPFGGGRR</sequence>
<keyword evidence="2" id="KW-0808">Transferase</keyword>
<dbReference type="PANTHER" id="PTHR22898">
    <property type="entry name" value="UNCHARACTERIZED GLYCOSOL TRANSFERASE-RELATED"/>
    <property type="match status" value="1"/>
</dbReference>
<gene>
    <name evidence="3" type="primary">Acey_s0114.g416</name>
    <name evidence="3" type="ORF">Y032_0114g416</name>
</gene>
<dbReference type="CDD" id="cd11301">
    <property type="entry name" value="Fut1_Fut2_like"/>
    <property type="match status" value="1"/>
</dbReference>
<evidence type="ECO:0000313" key="4">
    <source>
        <dbReference type="Proteomes" id="UP000024635"/>
    </source>
</evidence>
<evidence type="ECO:0000256" key="1">
    <source>
        <dbReference type="ARBA" id="ARBA00022676"/>
    </source>
</evidence>
<dbReference type="STRING" id="53326.A0A016TD87"/>
<dbReference type="GO" id="GO:0008107">
    <property type="term" value="F:galactoside 2-alpha-L-fucosyltransferase activity"/>
    <property type="evidence" value="ECO:0007669"/>
    <property type="project" value="InterPro"/>
</dbReference>
<comment type="caution">
    <text evidence="3">The sequence shown here is derived from an EMBL/GenBank/DDBJ whole genome shotgun (WGS) entry which is preliminary data.</text>
</comment>
<evidence type="ECO:0000313" key="3">
    <source>
        <dbReference type="EMBL" id="EYC00558.1"/>
    </source>
</evidence>
<proteinExistence type="predicted"/>
<accession>A0A016TD87</accession>
<evidence type="ECO:0000256" key="2">
    <source>
        <dbReference type="ARBA" id="ARBA00022679"/>
    </source>
</evidence>
<evidence type="ECO:0008006" key="5">
    <source>
        <dbReference type="Google" id="ProtNLM"/>
    </source>
</evidence>
<dbReference type="AlphaFoldDB" id="A0A016TD87"/>
<name>A0A016TD87_9BILA</name>
<dbReference type="OrthoDB" id="5854901at2759"/>
<dbReference type="PANTHER" id="PTHR22898:SF14">
    <property type="entry name" value="L-FUCOSYLTRANSFERASE"/>
    <property type="match status" value="1"/>
</dbReference>
<dbReference type="Pfam" id="PF01531">
    <property type="entry name" value="Glyco_transf_11"/>
    <property type="match status" value="1"/>
</dbReference>
<dbReference type="GO" id="GO:0016020">
    <property type="term" value="C:membrane"/>
    <property type="evidence" value="ECO:0007669"/>
    <property type="project" value="InterPro"/>
</dbReference>
<dbReference type="InterPro" id="IPR002516">
    <property type="entry name" value="Glyco_trans_11"/>
</dbReference>
<dbReference type="EMBL" id="JARK01001450">
    <property type="protein sequence ID" value="EYC00558.1"/>
    <property type="molecule type" value="Genomic_DNA"/>
</dbReference>
<reference evidence="4" key="1">
    <citation type="journal article" date="2015" name="Nat. Genet.">
        <title>The genome and transcriptome of the zoonotic hookworm Ancylostoma ceylanicum identify infection-specific gene families.</title>
        <authorList>
            <person name="Schwarz E.M."/>
            <person name="Hu Y."/>
            <person name="Antoshechkin I."/>
            <person name="Miller M.M."/>
            <person name="Sternberg P.W."/>
            <person name="Aroian R.V."/>
        </authorList>
    </citation>
    <scope>NUCLEOTIDE SEQUENCE</scope>
    <source>
        <strain evidence="4">HY135</strain>
    </source>
</reference>
<dbReference type="GO" id="GO:0005975">
    <property type="term" value="P:carbohydrate metabolic process"/>
    <property type="evidence" value="ECO:0007669"/>
    <property type="project" value="InterPro"/>
</dbReference>
<organism evidence="3 4">
    <name type="scientific">Ancylostoma ceylanicum</name>
    <dbReference type="NCBI Taxonomy" id="53326"/>
    <lineage>
        <taxon>Eukaryota</taxon>
        <taxon>Metazoa</taxon>
        <taxon>Ecdysozoa</taxon>
        <taxon>Nematoda</taxon>
        <taxon>Chromadorea</taxon>
        <taxon>Rhabditida</taxon>
        <taxon>Rhabditina</taxon>
        <taxon>Rhabditomorpha</taxon>
        <taxon>Strongyloidea</taxon>
        <taxon>Ancylostomatidae</taxon>
        <taxon>Ancylostomatinae</taxon>
        <taxon>Ancylostoma</taxon>
    </lineage>
</organism>
<dbReference type="Proteomes" id="UP000024635">
    <property type="component" value="Unassembled WGS sequence"/>
</dbReference>
<dbReference type="InterPro" id="IPR052501">
    <property type="entry name" value="Alpha-1-2_FucT"/>
</dbReference>
<protein>
    <recommendedName>
        <fullName evidence="5">L-Fucosyltransferase</fullName>
    </recommendedName>
</protein>
<keyword evidence="1" id="KW-0328">Glycosyltransferase</keyword>
<keyword evidence="4" id="KW-1185">Reference proteome</keyword>